<dbReference type="InterPro" id="IPR005123">
    <property type="entry name" value="Oxoglu/Fe-dep_dioxygenase_dom"/>
</dbReference>
<evidence type="ECO:0000256" key="6">
    <source>
        <dbReference type="ARBA" id="ARBA00023004"/>
    </source>
</evidence>
<dbReference type="GO" id="GO:0031543">
    <property type="term" value="F:peptidyl-proline dioxygenase activity"/>
    <property type="evidence" value="ECO:0007669"/>
    <property type="project" value="TreeGrafter"/>
</dbReference>
<feature type="domain" description="Fe2OG dioxygenase" evidence="7">
    <location>
        <begin position="136"/>
        <end position="234"/>
    </location>
</feature>
<dbReference type="PANTHER" id="PTHR12117:SF0">
    <property type="entry name" value="PROLYL 3-HYDROXYLASE OGFOD1"/>
    <property type="match status" value="1"/>
</dbReference>
<accession>A0A516IS75</accession>
<dbReference type="GO" id="GO:0006449">
    <property type="term" value="P:regulation of translational termination"/>
    <property type="evidence" value="ECO:0007669"/>
    <property type="project" value="TreeGrafter"/>
</dbReference>
<proteinExistence type="predicted"/>
<evidence type="ECO:0000256" key="2">
    <source>
        <dbReference type="ARBA" id="ARBA00022723"/>
    </source>
</evidence>
<dbReference type="PANTHER" id="PTHR12117">
    <property type="entry name" value="HISTONE ACETYLTRANSFERASE COMPLEX"/>
    <property type="match status" value="1"/>
</dbReference>
<name>A0A516IS75_9SPHN</name>
<dbReference type="InterPro" id="IPR051842">
    <property type="entry name" value="uS12_prolyl_hydroxylase"/>
</dbReference>
<reference evidence="8 9" key="1">
    <citation type="submission" date="2019-07" db="EMBL/GenBank/DDBJ databases">
        <title>Sphingomonas AE3 Genome sequencing and assembly.</title>
        <authorList>
            <person name="Kim H."/>
        </authorList>
    </citation>
    <scope>NUCLEOTIDE SEQUENCE [LARGE SCALE GENOMIC DNA]</scope>
    <source>
        <strain evidence="8 9">AE3</strain>
    </source>
</reference>
<keyword evidence="3" id="KW-0847">Vitamin C</keyword>
<dbReference type="KEGG" id="sxa:FMM02_07115"/>
<dbReference type="Proteomes" id="UP000321857">
    <property type="component" value="Chromosome"/>
</dbReference>
<dbReference type="Pfam" id="PF13661">
    <property type="entry name" value="2OG-FeII_Oxy_4"/>
    <property type="match status" value="1"/>
</dbReference>
<evidence type="ECO:0000256" key="4">
    <source>
        <dbReference type="ARBA" id="ARBA00022964"/>
    </source>
</evidence>
<evidence type="ECO:0000256" key="3">
    <source>
        <dbReference type="ARBA" id="ARBA00022896"/>
    </source>
</evidence>
<dbReference type="OrthoDB" id="9783171at2"/>
<keyword evidence="6" id="KW-0408">Iron</keyword>
<organism evidence="8 9">
    <name type="scientific">Sphingomonas xanthus</name>
    <dbReference type="NCBI Taxonomy" id="2594473"/>
    <lineage>
        <taxon>Bacteria</taxon>
        <taxon>Pseudomonadati</taxon>
        <taxon>Pseudomonadota</taxon>
        <taxon>Alphaproteobacteria</taxon>
        <taxon>Sphingomonadales</taxon>
        <taxon>Sphingomonadaceae</taxon>
        <taxon>Sphingomonas</taxon>
    </lineage>
</organism>
<evidence type="ECO:0000259" key="7">
    <source>
        <dbReference type="PROSITE" id="PS51471"/>
    </source>
</evidence>
<dbReference type="EMBL" id="CP041659">
    <property type="protein sequence ID" value="QDP19748.1"/>
    <property type="molecule type" value="Genomic_DNA"/>
</dbReference>
<keyword evidence="9" id="KW-1185">Reference proteome</keyword>
<dbReference type="InterPro" id="IPR039558">
    <property type="entry name" value="TPA1/OFD1_N"/>
</dbReference>
<keyword evidence="2" id="KW-0479">Metal-binding</keyword>
<dbReference type="GO" id="GO:0005737">
    <property type="term" value="C:cytoplasm"/>
    <property type="evidence" value="ECO:0007669"/>
    <property type="project" value="TreeGrafter"/>
</dbReference>
<evidence type="ECO:0000256" key="5">
    <source>
        <dbReference type="ARBA" id="ARBA00023002"/>
    </source>
</evidence>
<evidence type="ECO:0000313" key="9">
    <source>
        <dbReference type="Proteomes" id="UP000321857"/>
    </source>
</evidence>
<gene>
    <name evidence="8" type="ORF">FMM02_07115</name>
</gene>
<protein>
    <submittedName>
        <fullName evidence="8">Proline hydroxylase</fullName>
    </submittedName>
</protein>
<sequence>MTYALNPSLETASIAAELAASGRVQVADFLVPEAAEMLASALPDSAPWRHVLNAGDNVYELDANALDSMPAEQRSALEQKVDREAGQGFQFRFDTIRVPDDADQRDDSALHRFATFMSGDPARGWLRSVTGCYAIDFADCQATRYRPGHFLTRHDDAVEGKQRHFAYVLSLTGGWRAEWGGLLHFPGEDEPRIEAFVPRFNMLTLFAVGQPHSVSQVASYAPRARLSVTGWLRSRG</sequence>
<dbReference type="RefSeq" id="WP_147494197.1">
    <property type="nucleotide sequence ID" value="NZ_CP041659.1"/>
</dbReference>
<evidence type="ECO:0000256" key="1">
    <source>
        <dbReference type="ARBA" id="ARBA00001961"/>
    </source>
</evidence>
<evidence type="ECO:0000313" key="8">
    <source>
        <dbReference type="EMBL" id="QDP19748.1"/>
    </source>
</evidence>
<dbReference type="AlphaFoldDB" id="A0A516IS75"/>
<dbReference type="GO" id="GO:0005506">
    <property type="term" value="F:iron ion binding"/>
    <property type="evidence" value="ECO:0007669"/>
    <property type="project" value="InterPro"/>
</dbReference>
<dbReference type="Gene3D" id="2.60.120.620">
    <property type="entry name" value="q2cbj1_9rhob like domain"/>
    <property type="match status" value="1"/>
</dbReference>
<comment type="cofactor">
    <cofactor evidence="1">
        <name>L-ascorbate</name>
        <dbReference type="ChEBI" id="CHEBI:38290"/>
    </cofactor>
</comment>
<dbReference type="PROSITE" id="PS51471">
    <property type="entry name" value="FE2OG_OXY"/>
    <property type="match status" value="1"/>
</dbReference>
<keyword evidence="5" id="KW-0560">Oxidoreductase</keyword>
<keyword evidence="4" id="KW-0223">Dioxygenase</keyword>
<dbReference type="GO" id="GO:0031418">
    <property type="term" value="F:L-ascorbic acid binding"/>
    <property type="evidence" value="ECO:0007669"/>
    <property type="project" value="UniProtKB-KW"/>
</dbReference>
<dbReference type="InterPro" id="IPR006620">
    <property type="entry name" value="Pro_4_hyd_alph"/>
</dbReference>
<dbReference type="SMART" id="SM00702">
    <property type="entry name" value="P4Hc"/>
    <property type="match status" value="1"/>
</dbReference>